<dbReference type="Gene3D" id="3.40.50.1110">
    <property type="entry name" value="SGNH hydrolase"/>
    <property type="match status" value="2"/>
</dbReference>
<keyword evidence="6" id="KW-0442">Lipid degradation</keyword>
<dbReference type="EMBL" id="JAFEMO010000012">
    <property type="protein sequence ID" value="KAH7554475.1"/>
    <property type="molecule type" value="Genomic_DNA"/>
</dbReference>
<keyword evidence="3" id="KW-0964">Secreted</keyword>
<comment type="subcellular location">
    <subcellularLocation>
        <location evidence="1">Secreted</location>
    </subcellularLocation>
</comment>
<keyword evidence="7" id="KW-0443">Lipid metabolism</keyword>
<evidence type="ECO:0000256" key="4">
    <source>
        <dbReference type="ARBA" id="ARBA00022729"/>
    </source>
</evidence>
<dbReference type="Pfam" id="PF00657">
    <property type="entry name" value="Lipase_GDSL"/>
    <property type="match status" value="1"/>
</dbReference>
<dbReference type="InterPro" id="IPR051238">
    <property type="entry name" value="GDSL_esterase/lipase"/>
</dbReference>
<dbReference type="PANTHER" id="PTHR45650">
    <property type="entry name" value="GDSL-LIKE LIPASE/ACYLHYDROLASE-RELATED"/>
    <property type="match status" value="1"/>
</dbReference>
<evidence type="ECO:0000256" key="6">
    <source>
        <dbReference type="ARBA" id="ARBA00022963"/>
    </source>
</evidence>
<sequence length="264" mass="28986">MQTKKVYCQPSDQPLAPALYVFGDSLFDSGNNNILPTIAKANYSPYGFNFVTKGSGRFTNGKTVPDFIAEFLGLPYSPPYLSLRNSFSPTGLNYASGSCGILPETGVSLRLYDLGARKVVVFDLGPIGCIPSITRKQKHNGKCVENVNQIISFFNKKLPGMLRHLKSSLKGSNFVLGHVNGLGYDAVINPSKYGLMDSSNPCCKALFNGTSGCFPFSKPCTNPDQHYFWDGFHLTQTMYSIVASRCINDTSVCMPFNLKHLIQM</sequence>
<evidence type="ECO:0008006" key="10">
    <source>
        <dbReference type="Google" id="ProtNLM"/>
    </source>
</evidence>
<evidence type="ECO:0000313" key="8">
    <source>
        <dbReference type="EMBL" id="KAH7554475.1"/>
    </source>
</evidence>
<proteinExistence type="inferred from homology"/>
<evidence type="ECO:0000256" key="1">
    <source>
        <dbReference type="ARBA" id="ARBA00004613"/>
    </source>
</evidence>
<evidence type="ECO:0000256" key="5">
    <source>
        <dbReference type="ARBA" id="ARBA00022801"/>
    </source>
</evidence>
<comment type="caution">
    <text evidence="8">The sequence shown here is derived from an EMBL/GenBank/DDBJ whole genome shotgun (WGS) entry which is preliminary data.</text>
</comment>
<dbReference type="InterPro" id="IPR036514">
    <property type="entry name" value="SGNH_hydro_sf"/>
</dbReference>
<keyword evidence="5" id="KW-0378">Hydrolase</keyword>
<keyword evidence="9" id="KW-1185">Reference proteome</keyword>
<keyword evidence="4" id="KW-0732">Signal</keyword>
<evidence type="ECO:0000313" key="9">
    <source>
        <dbReference type="Proteomes" id="UP000827721"/>
    </source>
</evidence>
<dbReference type="InterPro" id="IPR001087">
    <property type="entry name" value="GDSL"/>
</dbReference>
<reference evidence="8 9" key="1">
    <citation type="submission" date="2021-02" db="EMBL/GenBank/DDBJ databases">
        <title>Plant Genome Project.</title>
        <authorList>
            <person name="Zhang R.-G."/>
        </authorList>
    </citation>
    <scope>NUCLEOTIDE SEQUENCE [LARGE SCALE GENOMIC DNA]</scope>
    <source>
        <tissue evidence="8">Leaves</tissue>
    </source>
</reference>
<gene>
    <name evidence="8" type="ORF">JRO89_XS12G0222100</name>
</gene>
<evidence type="ECO:0000256" key="3">
    <source>
        <dbReference type="ARBA" id="ARBA00022525"/>
    </source>
</evidence>
<name>A0ABQ8HDJ2_9ROSI</name>
<protein>
    <recommendedName>
        <fullName evidence="10">GDSL esterase/lipase</fullName>
    </recommendedName>
</protein>
<evidence type="ECO:0000256" key="7">
    <source>
        <dbReference type="ARBA" id="ARBA00023098"/>
    </source>
</evidence>
<accession>A0ABQ8HDJ2</accession>
<dbReference type="PANTHER" id="PTHR45650:SF14">
    <property type="entry name" value="GDSL ESTERASE_LIPASE 7-LIKE"/>
    <property type="match status" value="1"/>
</dbReference>
<evidence type="ECO:0000256" key="2">
    <source>
        <dbReference type="ARBA" id="ARBA00008668"/>
    </source>
</evidence>
<comment type="similarity">
    <text evidence="2">Belongs to the 'GDSL' lipolytic enzyme family.</text>
</comment>
<organism evidence="8 9">
    <name type="scientific">Xanthoceras sorbifolium</name>
    <dbReference type="NCBI Taxonomy" id="99658"/>
    <lineage>
        <taxon>Eukaryota</taxon>
        <taxon>Viridiplantae</taxon>
        <taxon>Streptophyta</taxon>
        <taxon>Embryophyta</taxon>
        <taxon>Tracheophyta</taxon>
        <taxon>Spermatophyta</taxon>
        <taxon>Magnoliopsida</taxon>
        <taxon>eudicotyledons</taxon>
        <taxon>Gunneridae</taxon>
        <taxon>Pentapetalae</taxon>
        <taxon>rosids</taxon>
        <taxon>malvids</taxon>
        <taxon>Sapindales</taxon>
        <taxon>Sapindaceae</taxon>
        <taxon>Xanthoceroideae</taxon>
        <taxon>Xanthoceras</taxon>
    </lineage>
</organism>
<dbReference type="Proteomes" id="UP000827721">
    <property type="component" value="Unassembled WGS sequence"/>
</dbReference>